<dbReference type="EMBL" id="MTKT01004486">
    <property type="protein sequence ID" value="OWM71289.1"/>
    <property type="molecule type" value="Genomic_DNA"/>
</dbReference>
<name>A0A218WFL8_PUNGR</name>
<gene>
    <name evidence="1" type="ORF">CDL15_Pgr011416</name>
</gene>
<organism evidence="1 2">
    <name type="scientific">Punica granatum</name>
    <name type="common">Pomegranate</name>
    <dbReference type="NCBI Taxonomy" id="22663"/>
    <lineage>
        <taxon>Eukaryota</taxon>
        <taxon>Viridiplantae</taxon>
        <taxon>Streptophyta</taxon>
        <taxon>Embryophyta</taxon>
        <taxon>Tracheophyta</taxon>
        <taxon>Spermatophyta</taxon>
        <taxon>Magnoliopsida</taxon>
        <taxon>eudicotyledons</taxon>
        <taxon>Gunneridae</taxon>
        <taxon>Pentapetalae</taxon>
        <taxon>rosids</taxon>
        <taxon>malvids</taxon>
        <taxon>Myrtales</taxon>
        <taxon>Lythraceae</taxon>
        <taxon>Punica</taxon>
    </lineage>
</organism>
<comment type="caution">
    <text evidence="1">The sequence shown here is derived from an EMBL/GenBank/DDBJ whole genome shotgun (WGS) entry which is preliminary data.</text>
</comment>
<sequence length="66" mass="7508">MEMDTASKASIRFRIRAKAGARIEIGDGDGRRRLDFAFGDWMTDLMDFYFCSGGAEEEDDLGFLEF</sequence>
<protein>
    <submittedName>
        <fullName evidence="1">Uncharacterized protein</fullName>
    </submittedName>
</protein>
<proteinExistence type="predicted"/>
<accession>A0A218WFL8</accession>
<dbReference type="AlphaFoldDB" id="A0A218WFL8"/>
<evidence type="ECO:0000313" key="1">
    <source>
        <dbReference type="EMBL" id="OWM71289.1"/>
    </source>
</evidence>
<evidence type="ECO:0000313" key="2">
    <source>
        <dbReference type="Proteomes" id="UP000197138"/>
    </source>
</evidence>
<dbReference type="Proteomes" id="UP000197138">
    <property type="component" value="Unassembled WGS sequence"/>
</dbReference>
<reference evidence="2" key="1">
    <citation type="journal article" date="2017" name="Plant J.">
        <title>The pomegranate (Punica granatum L.) genome and the genomics of punicalagin biosynthesis.</title>
        <authorList>
            <person name="Qin G."/>
            <person name="Xu C."/>
            <person name="Ming R."/>
            <person name="Tang H."/>
            <person name="Guyot R."/>
            <person name="Kramer E.M."/>
            <person name="Hu Y."/>
            <person name="Yi X."/>
            <person name="Qi Y."/>
            <person name="Xu X."/>
            <person name="Gao Z."/>
            <person name="Pan H."/>
            <person name="Jian J."/>
            <person name="Tian Y."/>
            <person name="Yue Z."/>
            <person name="Xu Y."/>
        </authorList>
    </citation>
    <scope>NUCLEOTIDE SEQUENCE [LARGE SCALE GENOMIC DNA]</scope>
    <source>
        <strain evidence="2">cv. Dabenzi</strain>
    </source>
</reference>